<dbReference type="EMBL" id="HG917868">
    <property type="protein sequence ID" value="CDM68095.1"/>
    <property type="molecule type" value="Genomic_DNA"/>
</dbReference>
<dbReference type="HOGENOM" id="CLU_035694_0_0_9"/>
<evidence type="ECO:0000313" key="1">
    <source>
        <dbReference type="EMBL" id="CDM68095.1"/>
    </source>
</evidence>
<dbReference type="Proteomes" id="UP000019426">
    <property type="component" value="Chromosome M2/40_rep1"/>
</dbReference>
<dbReference type="AlphaFoldDB" id="W6SEK9"/>
<dbReference type="OrthoDB" id="1936401at2"/>
<name>W6SEK9_9CLOT</name>
<proteinExistence type="predicted"/>
<organism evidence="1 2">
    <name type="scientific">Clostridium bornimense</name>
    <dbReference type="NCBI Taxonomy" id="1216932"/>
    <lineage>
        <taxon>Bacteria</taxon>
        <taxon>Bacillati</taxon>
        <taxon>Bacillota</taxon>
        <taxon>Clostridia</taxon>
        <taxon>Eubacteriales</taxon>
        <taxon>Clostridiaceae</taxon>
        <taxon>Clostridium</taxon>
    </lineage>
</organism>
<dbReference type="STRING" id="1216932.CM240_0931"/>
<keyword evidence="2" id="KW-1185">Reference proteome</keyword>
<evidence type="ECO:0008006" key="3">
    <source>
        <dbReference type="Google" id="ProtNLM"/>
    </source>
</evidence>
<dbReference type="KEGG" id="clt:CM240_0931"/>
<accession>W6SEK9</accession>
<gene>
    <name evidence="1" type="ORF">CM240_0931</name>
</gene>
<dbReference type="RefSeq" id="WP_044036940.1">
    <property type="nucleotide sequence ID" value="NZ_HG917868.1"/>
</dbReference>
<dbReference type="eggNOG" id="ENOG5033KQV">
    <property type="taxonomic scope" value="Bacteria"/>
</dbReference>
<protein>
    <recommendedName>
        <fullName evidence="3">Flagellar hook-length control protein FliK</fullName>
    </recommendedName>
</protein>
<dbReference type="PATRIC" id="fig|1216932.3.peg.917"/>
<evidence type="ECO:0000313" key="2">
    <source>
        <dbReference type="Proteomes" id="UP000019426"/>
    </source>
</evidence>
<reference evidence="1 2" key="1">
    <citation type="submission" date="2013-11" db="EMBL/GenBank/DDBJ databases">
        <title>Complete genome sequence of Clostridum sp. M2/40.</title>
        <authorList>
            <person name="Wibberg D."/>
            <person name="Puehler A."/>
            <person name="Schlueter A."/>
        </authorList>
    </citation>
    <scope>NUCLEOTIDE SEQUENCE [LARGE SCALE GENOMIC DNA]</scope>
    <source>
        <strain evidence="2">M2/40</strain>
    </source>
</reference>
<sequence length="554" mass="62894">MANISDLSRLSGNSSGINEKKISFSKGDIFTGKIKTQDSTGKIVVELKDGWMFEALFDGNVEDQLDKDVTLKVVGYSNGKLKLNMIEDSEVSYKQDSGEEIIDEGFNLKNIGLNKEDINFIKSLLKHNIPLTKENVSDIKSLISFRDRLINNNEESNEFIDKFLTSKNISKDSIEGKSIIKTLDGFIEKFKNLTDDDILLFKNSSIELNEENIKSLEVIKSDNGVIKTLNDLKASIFKDGKIIESFETKIDIVEKNSIESNNNNEEIKILKSDTNVKNSKEIVNDIKDIYKFEKYFTKDSINDTIKEFLNTSNSISKDEINEFLVSELKDIVDKPIEEVLNKLNSDKFNVEGKEIINKFKEFILNKFKNDASEMKSNKENIKESIELQSKDVKDLVKSLLKENVDVDKVVTTFKEQFTTIKVFNNLSKDMYILDVPVKVQDDTYDCKLIVKDERGKGKKIDSSNVRLFASVSTINMGDVDAVISVLDKNINVNLKIKKEFIGVIEGSKNILMEKLRGIGYSPVINVTERTEKVDVSNVIDLLEEEYSKGLNVRV</sequence>